<evidence type="ECO:0000259" key="9">
    <source>
        <dbReference type="Pfam" id="PF14522"/>
    </source>
</evidence>
<evidence type="ECO:0000256" key="5">
    <source>
        <dbReference type="ARBA" id="ARBA00023004"/>
    </source>
</evidence>
<feature type="binding site" description="axial binding residue" evidence="6">
    <location>
        <position position="63"/>
    </location>
    <ligand>
        <name>heme c</name>
        <dbReference type="ChEBI" id="CHEBI:61717"/>
        <label>1</label>
    </ligand>
    <ligandPart>
        <name>Fe</name>
        <dbReference type="ChEBI" id="CHEBI:18248"/>
    </ligandPart>
</feature>
<proteinExistence type="predicted"/>
<dbReference type="Pfam" id="PF14522">
    <property type="entry name" value="Cytochrome_C7"/>
    <property type="match status" value="1"/>
</dbReference>
<dbReference type="EMBL" id="EF591889">
    <property type="protein sequence ID" value="ABX10714.1"/>
    <property type="molecule type" value="Genomic_DNA"/>
</dbReference>
<feature type="binding site" description="axial binding residue" evidence="6">
    <location>
        <position position="74"/>
    </location>
    <ligand>
        <name>heme c</name>
        <dbReference type="ChEBI" id="CHEBI:61717"/>
        <label>1</label>
    </ligand>
    <ligandPart>
        <name>Fe</name>
        <dbReference type="ChEBI" id="CHEBI:18248"/>
    </ligandPart>
</feature>
<keyword evidence="7" id="KW-0472">Membrane</keyword>
<evidence type="ECO:0000259" key="8">
    <source>
        <dbReference type="Pfam" id="PF02085"/>
    </source>
</evidence>
<dbReference type="InterPro" id="IPR002322">
    <property type="entry name" value="Cyt_c_III"/>
</dbReference>
<organism evidence="10">
    <name type="scientific">uncultured planctomycete 13FN</name>
    <dbReference type="NCBI Taxonomy" id="455065"/>
    <lineage>
        <taxon>Bacteria</taxon>
        <taxon>Pseudomonadati</taxon>
        <taxon>Planctomycetota</taxon>
        <taxon>Planctomycetia</taxon>
        <taxon>Planctomycetales</taxon>
        <taxon>environmental samples</taxon>
    </lineage>
</organism>
<protein>
    <submittedName>
        <fullName evidence="10">Chaperone protein</fullName>
    </submittedName>
</protein>
<keyword evidence="1" id="KW-0813">Transport</keyword>
<dbReference type="InterPro" id="IPR029467">
    <property type="entry name" value="Cyt_c7-like"/>
</dbReference>
<dbReference type="AlphaFoldDB" id="A9LH43"/>
<comment type="cofactor">
    <cofactor evidence="6">
        <name>heme c</name>
        <dbReference type="ChEBI" id="CHEBI:61717"/>
    </cofactor>
    <text evidence="6">Binds 4 heme c groups covalently per monomer.</text>
</comment>
<keyword evidence="3 6" id="KW-0479">Metal-binding</keyword>
<name>A9LH43_9BACT</name>
<dbReference type="PRINTS" id="PR00609">
    <property type="entry name" value="CYTOCHROMEC3"/>
</dbReference>
<evidence type="ECO:0000256" key="6">
    <source>
        <dbReference type="PIRSR" id="PIRSR602322-1"/>
    </source>
</evidence>
<feature type="domain" description="Cytochrome c7-like" evidence="9">
    <location>
        <begin position="145"/>
        <end position="234"/>
    </location>
</feature>
<feature type="domain" description="Class III cytochrome C" evidence="8">
    <location>
        <begin position="53"/>
        <end position="118"/>
    </location>
</feature>
<dbReference type="GO" id="GO:0020037">
    <property type="term" value="F:heme binding"/>
    <property type="evidence" value="ECO:0007669"/>
    <property type="project" value="InterPro"/>
</dbReference>
<evidence type="ECO:0000256" key="3">
    <source>
        <dbReference type="ARBA" id="ARBA00022723"/>
    </source>
</evidence>
<dbReference type="InterPro" id="IPR036280">
    <property type="entry name" value="Multihaem_cyt_sf"/>
</dbReference>
<feature type="binding site" description="axial binding residue" evidence="6">
    <location>
        <position position="95"/>
    </location>
    <ligand>
        <name>heme c</name>
        <dbReference type="ChEBI" id="CHEBI:61717"/>
        <label>1</label>
    </ligand>
    <ligandPart>
        <name>Fe</name>
        <dbReference type="ChEBI" id="CHEBI:18248"/>
    </ligandPart>
</feature>
<feature type="binding site" description="axial binding residue" evidence="6">
    <location>
        <position position="78"/>
    </location>
    <ligand>
        <name>heme c</name>
        <dbReference type="ChEBI" id="CHEBI:61717"/>
        <label>1</label>
    </ligand>
    <ligandPart>
        <name>Fe</name>
        <dbReference type="ChEBI" id="CHEBI:18248"/>
    </ligandPart>
</feature>
<keyword evidence="7" id="KW-0812">Transmembrane</keyword>
<keyword evidence="5 6" id="KW-0408">Iron</keyword>
<keyword evidence="2 6" id="KW-0349">Heme</keyword>
<sequence length="235" mass="25912">MGNETSYPMNDFQFPIWTNRLAKCLLIGTPIVVAYGAIVLMAGTAPETTHLGYAPEQPVPFSHKLHAGKLKMDCRYCHNTVEETAHAAIPPTQTCINCHSPADGNGGVALTAVHAGSAKLSEIHKSWADDTPVRWKRVHDLPDFVNFNHSAHVTRGVSCVSCHGRMDQMDVVSQVKTLSMASCLECHRNPTPHLRPPEMVTNMDWVPPKPASEIGEIVKDHWNIKANQNCSTCHY</sequence>
<dbReference type="PANTHER" id="PTHR39425">
    <property type="entry name" value="LIPOPROTEIN CYTOCHROME C"/>
    <property type="match status" value="1"/>
</dbReference>
<accession>A9LH43</accession>
<feature type="binding site" description="axial binding residue" evidence="6">
    <location>
        <position position="66"/>
    </location>
    <ligand>
        <name>heme c</name>
        <dbReference type="ChEBI" id="CHEBI:61717"/>
        <label>1</label>
    </ligand>
    <ligandPart>
        <name>Fe</name>
        <dbReference type="ChEBI" id="CHEBI:18248"/>
    </ligandPart>
</feature>
<evidence type="ECO:0000256" key="4">
    <source>
        <dbReference type="ARBA" id="ARBA00022982"/>
    </source>
</evidence>
<evidence type="ECO:0000256" key="7">
    <source>
        <dbReference type="SAM" id="Phobius"/>
    </source>
</evidence>
<gene>
    <name evidence="10" type="primary">htpG</name>
    <name evidence="10" type="ORF">13FN_3</name>
</gene>
<dbReference type="CDD" id="cd08168">
    <property type="entry name" value="Cytochrom_C3"/>
    <property type="match status" value="1"/>
</dbReference>
<dbReference type="GO" id="GO:0046872">
    <property type="term" value="F:metal ion binding"/>
    <property type="evidence" value="ECO:0007669"/>
    <property type="project" value="UniProtKB-KW"/>
</dbReference>
<reference evidence="10" key="1">
    <citation type="journal article" date="2007" name="ISME J.">
        <title>Fosmids of novel marine Planctomycetes from the Namibian and Oregon coast upwelling systems and their cross-comparison with planctomycete genomes.</title>
        <authorList>
            <person name="Woebken D."/>
            <person name="Teeling H."/>
            <person name="Wecker P."/>
            <person name="Dumitriu A."/>
            <person name="Kostadinov I."/>
            <person name="DeLong E.F."/>
            <person name="Amann R."/>
            <person name="Gloeckner F.O."/>
        </authorList>
    </citation>
    <scope>NUCLEOTIDE SEQUENCE</scope>
</reference>
<dbReference type="Pfam" id="PF02085">
    <property type="entry name" value="Cytochrom_CIII"/>
    <property type="match status" value="1"/>
</dbReference>
<feature type="binding site" description="axial binding residue" evidence="6">
    <location>
        <position position="77"/>
    </location>
    <ligand>
        <name>heme c</name>
        <dbReference type="ChEBI" id="CHEBI:61717"/>
        <label>1</label>
    </ligand>
    <ligandPart>
        <name>Fe</name>
        <dbReference type="ChEBI" id="CHEBI:18248"/>
    </ligandPart>
</feature>
<evidence type="ECO:0000256" key="1">
    <source>
        <dbReference type="ARBA" id="ARBA00022448"/>
    </source>
</evidence>
<feature type="transmembrane region" description="Helical" evidence="7">
    <location>
        <begin position="21"/>
        <end position="42"/>
    </location>
</feature>
<dbReference type="PANTHER" id="PTHR39425:SF1">
    <property type="entry name" value="CYTOCHROME C7-LIKE DOMAIN-CONTAINING PROTEIN"/>
    <property type="match status" value="1"/>
</dbReference>
<dbReference type="Gene3D" id="3.90.10.10">
    <property type="entry name" value="Cytochrome C3"/>
    <property type="match status" value="2"/>
</dbReference>
<dbReference type="InterPro" id="IPR020942">
    <property type="entry name" value="Cyt_c_III_dom"/>
</dbReference>
<evidence type="ECO:0000313" key="10">
    <source>
        <dbReference type="EMBL" id="ABX10714.1"/>
    </source>
</evidence>
<evidence type="ECO:0000256" key="2">
    <source>
        <dbReference type="ARBA" id="ARBA00022617"/>
    </source>
</evidence>
<dbReference type="SUPFAM" id="SSF48695">
    <property type="entry name" value="Multiheme cytochromes"/>
    <property type="match status" value="1"/>
</dbReference>
<keyword evidence="4" id="KW-0249">Electron transport</keyword>
<dbReference type="GO" id="GO:0009055">
    <property type="term" value="F:electron transfer activity"/>
    <property type="evidence" value="ECO:0007669"/>
    <property type="project" value="InterPro"/>
</dbReference>
<keyword evidence="7" id="KW-1133">Transmembrane helix</keyword>